<sequence length="71" mass="8042">MSMLQTQCFQLCNCIGSKLVISKKKIVTSSKERKILTMSCIVEWPITGWLISFSSSMRGLKLLKKGVFRAQ</sequence>
<keyword evidence="2" id="KW-1185">Reference proteome</keyword>
<evidence type="ECO:0000313" key="1">
    <source>
        <dbReference type="EMBL" id="DAD29757.1"/>
    </source>
</evidence>
<dbReference type="Proteomes" id="UP000607653">
    <property type="component" value="Unassembled WGS sequence"/>
</dbReference>
<name>A0A822YBE5_NELNU</name>
<accession>A0A822YBE5</accession>
<dbReference type="EMBL" id="DUZY01000002">
    <property type="protein sequence ID" value="DAD29757.1"/>
    <property type="molecule type" value="Genomic_DNA"/>
</dbReference>
<organism evidence="1 2">
    <name type="scientific">Nelumbo nucifera</name>
    <name type="common">Sacred lotus</name>
    <dbReference type="NCBI Taxonomy" id="4432"/>
    <lineage>
        <taxon>Eukaryota</taxon>
        <taxon>Viridiplantae</taxon>
        <taxon>Streptophyta</taxon>
        <taxon>Embryophyta</taxon>
        <taxon>Tracheophyta</taxon>
        <taxon>Spermatophyta</taxon>
        <taxon>Magnoliopsida</taxon>
        <taxon>Proteales</taxon>
        <taxon>Nelumbonaceae</taxon>
        <taxon>Nelumbo</taxon>
    </lineage>
</organism>
<protein>
    <submittedName>
        <fullName evidence="1">Uncharacterized protein</fullName>
    </submittedName>
</protein>
<comment type="caution">
    <text evidence="1">The sequence shown here is derived from an EMBL/GenBank/DDBJ whole genome shotgun (WGS) entry which is preliminary data.</text>
</comment>
<reference evidence="1 2" key="1">
    <citation type="journal article" date="2020" name="Mol. Biol. Evol.">
        <title>Distinct Expression and Methylation Patterns for Genes with Different Fates following a Single Whole-Genome Duplication in Flowering Plants.</title>
        <authorList>
            <person name="Shi T."/>
            <person name="Rahmani R.S."/>
            <person name="Gugger P.F."/>
            <person name="Wang M."/>
            <person name="Li H."/>
            <person name="Zhang Y."/>
            <person name="Li Z."/>
            <person name="Wang Q."/>
            <person name="Van de Peer Y."/>
            <person name="Marchal K."/>
            <person name="Chen J."/>
        </authorList>
    </citation>
    <scope>NUCLEOTIDE SEQUENCE [LARGE SCALE GENOMIC DNA]</scope>
    <source>
        <tissue evidence="1">Leaf</tissue>
    </source>
</reference>
<dbReference type="AlphaFoldDB" id="A0A822YBE5"/>
<evidence type="ECO:0000313" key="2">
    <source>
        <dbReference type="Proteomes" id="UP000607653"/>
    </source>
</evidence>
<proteinExistence type="predicted"/>
<gene>
    <name evidence="1" type="ORF">HUJ06_031225</name>
</gene>